<organism evidence="1 2">
    <name type="scientific">Dentiscutata heterogama</name>
    <dbReference type="NCBI Taxonomy" id="1316150"/>
    <lineage>
        <taxon>Eukaryota</taxon>
        <taxon>Fungi</taxon>
        <taxon>Fungi incertae sedis</taxon>
        <taxon>Mucoromycota</taxon>
        <taxon>Glomeromycotina</taxon>
        <taxon>Glomeromycetes</taxon>
        <taxon>Diversisporales</taxon>
        <taxon>Gigasporaceae</taxon>
        <taxon>Dentiscutata</taxon>
    </lineage>
</organism>
<reference evidence="1" key="1">
    <citation type="submission" date="2021-06" db="EMBL/GenBank/DDBJ databases">
        <authorList>
            <person name="Kallberg Y."/>
            <person name="Tangrot J."/>
            <person name="Rosling A."/>
        </authorList>
    </citation>
    <scope>NUCLEOTIDE SEQUENCE</scope>
    <source>
        <strain evidence="1">IL203A</strain>
    </source>
</reference>
<proteinExistence type="predicted"/>
<dbReference type="EMBL" id="CAJVPU010057329">
    <property type="protein sequence ID" value="CAG8771879.1"/>
    <property type="molecule type" value="Genomic_DNA"/>
</dbReference>
<gene>
    <name evidence="1" type="ORF">DHETER_LOCUS15882</name>
</gene>
<feature type="non-terminal residue" evidence="1">
    <location>
        <position position="1"/>
    </location>
</feature>
<dbReference type="Proteomes" id="UP000789702">
    <property type="component" value="Unassembled WGS sequence"/>
</dbReference>
<protein>
    <submittedName>
        <fullName evidence="1">1009_t:CDS:1</fullName>
    </submittedName>
</protein>
<evidence type="ECO:0000313" key="1">
    <source>
        <dbReference type="EMBL" id="CAG8771879.1"/>
    </source>
</evidence>
<comment type="caution">
    <text evidence="1">The sequence shown here is derived from an EMBL/GenBank/DDBJ whole genome shotgun (WGS) entry which is preliminary data.</text>
</comment>
<sequence length="56" mass="6656">RINPYMSSPCHIEIIVSEENVQVKRESDVDKHQRLNRRQIARRRLIESHESNESTA</sequence>
<evidence type="ECO:0000313" key="2">
    <source>
        <dbReference type="Proteomes" id="UP000789702"/>
    </source>
</evidence>
<name>A0ACA9R0Q6_9GLOM</name>
<keyword evidence="2" id="KW-1185">Reference proteome</keyword>
<accession>A0ACA9R0Q6</accession>